<keyword evidence="1" id="KW-0614">Plasmid</keyword>
<geneLocation type="plasmid" evidence="1 2">
    <name>p174778</name>
</geneLocation>
<sequence length="141" mass="16349">MIRKIYVPFLIVGILFTNFLSSVNSIYASEIYTTNSLNKPSHFVHKETRSSEIKINGVTYKWMEKSYSGTNRGMLFNPGRHEYQFKPNPHDDPWYNKNQGKFYSQVAKQVETKGNSDKWTPDKWPSSIRGISVNGISYTLE</sequence>
<gene>
    <name evidence="1" type="ORF">BTI247_59090</name>
</gene>
<accession>A0A9W3XBV3</accession>
<reference evidence="1 2" key="1">
    <citation type="submission" date="2016-02" db="EMBL/GenBank/DDBJ databases">
        <title>Comparative analysis of three nematocidal Bacillus thuringiensis strains.</title>
        <authorList>
            <person name="Hollensteiner J."/>
            <person name="Kloesener M."/>
            <person name="Bunk B."/>
            <person name="Sproeer C."/>
            <person name="Rosenstiel P."/>
            <person name="Schulte-Iserlohe R."/>
            <person name="Schulenburg H."/>
            <person name="Liesegang H."/>
        </authorList>
    </citation>
    <scope>NUCLEOTIDE SEQUENCE [LARGE SCALE GENOMIC DNA]</scope>
    <source>
        <strain evidence="1 2">Bt18247</strain>
        <plasmid evidence="1 2">p174778</plasmid>
    </source>
</reference>
<dbReference type="RefSeq" id="WP_069356704.1">
    <property type="nucleotide sequence ID" value="NZ_CP015251.1"/>
</dbReference>
<organism evidence="1 2">
    <name type="scientific">Bacillus thuringiensis Bt18247</name>
    <dbReference type="NCBI Taxonomy" id="1423143"/>
    <lineage>
        <taxon>Bacteria</taxon>
        <taxon>Bacillati</taxon>
        <taxon>Bacillota</taxon>
        <taxon>Bacilli</taxon>
        <taxon>Bacillales</taxon>
        <taxon>Bacillaceae</taxon>
        <taxon>Bacillus</taxon>
        <taxon>Bacillus cereus group</taxon>
    </lineage>
</organism>
<dbReference type="AlphaFoldDB" id="A0A9W3XBV3"/>
<dbReference type="EMBL" id="CP015251">
    <property type="protein sequence ID" value="AOM14241.1"/>
    <property type="molecule type" value="Genomic_DNA"/>
</dbReference>
<evidence type="ECO:0000313" key="2">
    <source>
        <dbReference type="Proteomes" id="UP000192743"/>
    </source>
</evidence>
<proteinExistence type="predicted"/>
<evidence type="ECO:0000313" key="1">
    <source>
        <dbReference type="EMBL" id="AOM14241.1"/>
    </source>
</evidence>
<dbReference type="Proteomes" id="UP000192743">
    <property type="component" value="Plasmid p174778"/>
</dbReference>
<name>A0A9W3XBV3_BACTU</name>
<protein>
    <submittedName>
        <fullName evidence="1">Uncharacterized protein</fullName>
    </submittedName>
</protein>